<dbReference type="EMBL" id="KZ505961">
    <property type="protein sequence ID" value="PKU42773.1"/>
    <property type="molecule type" value="Genomic_DNA"/>
</dbReference>
<keyword evidence="1" id="KW-0695">RNA-directed DNA polymerase</keyword>
<protein>
    <submittedName>
        <fullName evidence="1">Rna-directed dna polymerase from mobile element jockey-like</fullName>
    </submittedName>
</protein>
<gene>
    <name evidence="1" type="ORF">llap_6923</name>
</gene>
<name>A0A2I0U9X9_LIMLA</name>
<sequence length="144" mass="16140">MKGKSCLTNAIVFYIKATDLLDQSREGDVVYLNFTKVFDTVSCNILIHKLMKYGPDKWPVEWTKNWLNCHAQRIVISGTKSLWTLVPSGAHQGVNLGPILFNLLINHLDDGTECSLNKFTVDTTGTDQRFVLCFRGTELAGEMG</sequence>
<evidence type="ECO:0000313" key="1">
    <source>
        <dbReference type="EMBL" id="PKU42773.1"/>
    </source>
</evidence>
<dbReference type="OrthoDB" id="9902985at2759"/>
<dbReference type="GO" id="GO:0003964">
    <property type="term" value="F:RNA-directed DNA polymerase activity"/>
    <property type="evidence" value="ECO:0007669"/>
    <property type="project" value="UniProtKB-KW"/>
</dbReference>
<organism evidence="1 2">
    <name type="scientific">Limosa lapponica baueri</name>
    <dbReference type="NCBI Taxonomy" id="1758121"/>
    <lineage>
        <taxon>Eukaryota</taxon>
        <taxon>Metazoa</taxon>
        <taxon>Chordata</taxon>
        <taxon>Craniata</taxon>
        <taxon>Vertebrata</taxon>
        <taxon>Euteleostomi</taxon>
        <taxon>Archelosauria</taxon>
        <taxon>Archosauria</taxon>
        <taxon>Dinosauria</taxon>
        <taxon>Saurischia</taxon>
        <taxon>Theropoda</taxon>
        <taxon>Coelurosauria</taxon>
        <taxon>Aves</taxon>
        <taxon>Neognathae</taxon>
        <taxon>Neoaves</taxon>
        <taxon>Charadriiformes</taxon>
        <taxon>Scolopacidae</taxon>
        <taxon>Limosa</taxon>
    </lineage>
</organism>
<proteinExistence type="predicted"/>
<dbReference type="PANTHER" id="PTHR33332">
    <property type="entry name" value="REVERSE TRANSCRIPTASE DOMAIN-CONTAINING PROTEIN"/>
    <property type="match status" value="1"/>
</dbReference>
<dbReference type="Proteomes" id="UP000233556">
    <property type="component" value="Unassembled WGS sequence"/>
</dbReference>
<dbReference type="AlphaFoldDB" id="A0A2I0U9X9"/>
<reference evidence="2" key="1">
    <citation type="submission" date="2017-11" db="EMBL/GenBank/DDBJ databases">
        <authorList>
            <person name="Lima N.C."/>
            <person name="Parody-Merino A.M."/>
            <person name="Battley P.F."/>
            <person name="Fidler A.E."/>
            <person name="Prosdocimi F."/>
        </authorList>
    </citation>
    <scope>NUCLEOTIDE SEQUENCE [LARGE SCALE GENOMIC DNA]</scope>
</reference>
<accession>A0A2I0U9X9</accession>
<evidence type="ECO:0000313" key="2">
    <source>
        <dbReference type="Proteomes" id="UP000233556"/>
    </source>
</evidence>
<keyword evidence="2" id="KW-1185">Reference proteome</keyword>
<reference evidence="2" key="2">
    <citation type="submission" date="2017-12" db="EMBL/GenBank/DDBJ databases">
        <title>Genome sequence of the Bar-tailed Godwit (Limosa lapponica baueri).</title>
        <authorList>
            <person name="Lima N.C.B."/>
            <person name="Parody-Merino A.M."/>
            <person name="Battley P.F."/>
            <person name="Fidler A.E."/>
            <person name="Prosdocimi F."/>
        </authorList>
    </citation>
    <scope>NUCLEOTIDE SEQUENCE [LARGE SCALE GENOMIC DNA]</scope>
</reference>
<keyword evidence="1" id="KW-0808">Transferase</keyword>
<keyword evidence="1" id="KW-0548">Nucleotidyltransferase</keyword>